<dbReference type="PANTHER" id="PTHR43273:SF3">
    <property type="entry name" value="ANAEROBIC SULFATASE-MATURATING ENZYME HOMOLOG ASLB-RELATED"/>
    <property type="match status" value="1"/>
</dbReference>
<protein>
    <submittedName>
        <fullName evidence="9">Anaerobic sulfatase maturase</fullName>
    </submittedName>
</protein>
<reference evidence="9 10" key="1">
    <citation type="submission" date="2024-07" db="EMBL/GenBank/DDBJ databases">
        <title>Draft Genome Sequence of Ferrimicrobium acidiphilum Strain YE2023, Isolated from a Pulp of Bioleach Reactor.</title>
        <authorList>
            <person name="Elkina Y.A."/>
            <person name="Bulaeva A.G."/>
            <person name="Beletsky A.V."/>
            <person name="Mardanov A.V."/>
        </authorList>
    </citation>
    <scope>NUCLEOTIDE SEQUENCE [LARGE SCALE GENOMIC DNA]</scope>
    <source>
        <strain evidence="9 10">YE2023</strain>
    </source>
</reference>
<dbReference type="PROSITE" id="PS51918">
    <property type="entry name" value="RADICAL_SAM"/>
    <property type="match status" value="1"/>
</dbReference>
<dbReference type="NCBIfam" id="TIGR03942">
    <property type="entry name" value="sulfatase_rSAM"/>
    <property type="match status" value="1"/>
</dbReference>
<evidence type="ECO:0000256" key="6">
    <source>
        <dbReference type="ARBA" id="ARBA00023014"/>
    </source>
</evidence>
<dbReference type="SFLD" id="SFLDG01386">
    <property type="entry name" value="main_SPASM_domain-containing"/>
    <property type="match status" value="1"/>
</dbReference>
<dbReference type="Gene3D" id="3.20.20.70">
    <property type="entry name" value="Aldolase class I"/>
    <property type="match status" value="1"/>
</dbReference>
<gene>
    <name evidence="9" type="ORF">AB6A68_06255</name>
</gene>
<dbReference type="EMBL" id="JBFSHR010000016">
    <property type="protein sequence ID" value="MEX6429442.1"/>
    <property type="molecule type" value="Genomic_DNA"/>
</dbReference>
<dbReference type="InterPro" id="IPR007197">
    <property type="entry name" value="rSAM"/>
</dbReference>
<accession>A0ABV3Y1K0</accession>
<dbReference type="SFLD" id="SFLDG01072">
    <property type="entry name" value="dehydrogenase_like"/>
    <property type="match status" value="1"/>
</dbReference>
<comment type="cofactor">
    <cofactor evidence="1">
        <name>[4Fe-4S] cluster</name>
        <dbReference type="ChEBI" id="CHEBI:49883"/>
    </cofactor>
</comment>
<dbReference type="Gene3D" id="3.10.450.50">
    <property type="match status" value="1"/>
</dbReference>
<dbReference type="Pfam" id="PF13186">
    <property type="entry name" value="SPASM"/>
    <property type="match status" value="1"/>
</dbReference>
<dbReference type="InterPro" id="IPR023867">
    <property type="entry name" value="Sulphatase_maturase_rSAM"/>
</dbReference>
<keyword evidence="3" id="KW-0949">S-adenosyl-L-methionine</keyword>
<dbReference type="Pfam" id="PF04055">
    <property type="entry name" value="Radical_SAM"/>
    <property type="match status" value="1"/>
</dbReference>
<keyword evidence="5" id="KW-0408">Iron</keyword>
<sequence length="429" mass="47762">MTTNSEPEPFVVMAKPTGPICNLSCDYCYYLEKTQLFGPDERFRASDAVIEAYVRNNIHDSAGPVVQFSWHGGEPTLAGIDFYRRIVALQRRYLPAGWSASNNIQTNGTLLNHAWAEFLAENRFTVGISIDGPAVYHDALRRDKAGRGSHARVMRGLSILRDHGIEPDVLCTINTVTVAHPLEVYRFFRDIEVSWLQFLPVVRRSTTGEVDALCVDPDAMGEFLCTIFDEWIRHDVGRLGVQNFLESLVIWSGRRAHLCTMAETCGRVLAMEHDGSVYSCDHFVDKAHLLGRMDDGLSALLDSSVQRAFGEAKRDRLPSVCRECPVRFACNGGCPKDRFAIAPNGEGGLNYLCRGYRRFFEHIDFPMRRMAALAQQGVSIANIMSEVSVINRGSPVHWPGIGRNDPCGCGSGKKYKQCCLRGAGPSFSM</sequence>
<keyword evidence="2" id="KW-0004">4Fe-4S</keyword>
<dbReference type="InterPro" id="IPR047207">
    <property type="entry name" value="SPASM_anSME"/>
</dbReference>
<evidence type="ECO:0000256" key="7">
    <source>
        <dbReference type="ARBA" id="ARBA00023601"/>
    </source>
</evidence>
<dbReference type="SFLD" id="SFLDS00029">
    <property type="entry name" value="Radical_SAM"/>
    <property type="match status" value="1"/>
</dbReference>
<evidence type="ECO:0000256" key="1">
    <source>
        <dbReference type="ARBA" id="ARBA00001966"/>
    </source>
</evidence>
<dbReference type="CDD" id="cd01335">
    <property type="entry name" value="Radical_SAM"/>
    <property type="match status" value="1"/>
</dbReference>
<evidence type="ECO:0000256" key="5">
    <source>
        <dbReference type="ARBA" id="ARBA00023004"/>
    </source>
</evidence>
<proteinExistence type="inferred from homology"/>
<evidence type="ECO:0000313" key="9">
    <source>
        <dbReference type="EMBL" id="MEX6429442.1"/>
    </source>
</evidence>
<keyword evidence="10" id="KW-1185">Reference proteome</keyword>
<dbReference type="InterPro" id="IPR034491">
    <property type="entry name" value="Anaerob_Ser_sulfatase-maturase"/>
</dbReference>
<dbReference type="InterPro" id="IPR023885">
    <property type="entry name" value="4Fe4S-binding_SPASM_dom"/>
</dbReference>
<dbReference type="SFLD" id="SFLDG01384">
    <property type="entry name" value="thioether_bond_formation_requi"/>
    <property type="match status" value="1"/>
</dbReference>
<dbReference type="InterPro" id="IPR013785">
    <property type="entry name" value="Aldolase_TIM"/>
</dbReference>
<evidence type="ECO:0000313" key="10">
    <source>
        <dbReference type="Proteomes" id="UP001560267"/>
    </source>
</evidence>
<evidence type="ECO:0000256" key="2">
    <source>
        <dbReference type="ARBA" id="ARBA00022485"/>
    </source>
</evidence>
<feature type="domain" description="Radical SAM core" evidence="8">
    <location>
        <begin position="3"/>
        <end position="233"/>
    </location>
</feature>
<dbReference type="SFLD" id="SFLDG01067">
    <property type="entry name" value="SPASM/twitch_domain_containing"/>
    <property type="match status" value="1"/>
</dbReference>
<dbReference type="Proteomes" id="UP001560267">
    <property type="component" value="Unassembled WGS sequence"/>
</dbReference>
<dbReference type="Pfam" id="PF02810">
    <property type="entry name" value="SEC-C"/>
    <property type="match status" value="1"/>
</dbReference>
<evidence type="ECO:0000256" key="3">
    <source>
        <dbReference type="ARBA" id="ARBA00022691"/>
    </source>
</evidence>
<keyword evidence="6" id="KW-0411">Iron-sulfur</keyword>
<evidence type="ECO:0000256" key="4">
    <source>
        <dbReference type="ARBA" id="ARBA00022723"/>
    </source>
</evidence>
<name>A0ABV3Y1K0_9ACTN</name>
<dbReference type="SUPFAM" id="SSF103642">
    <property type="entry name" value="Sec-C motif"/>
    <property type="match status" value="1"/>
</dbReference>
<dbReference type="CDD" id="cd21120">
    <property type="entry name" value="SPASM_anSME"/>
    <property type="match status" value="1"/>
</dbReference>
<dbReference type="SUPFAM" id="SSF102114">
    <property type="entry name" value="Radical SAM enzymes"/>
    <property type="match status" value="1"/>
</dbReference>
<dbReference type="InterPro" id="IPR004027">
    <property type="entry name" value="SEC_C_motif"/>
</dbReference>
<organism evidence="9 10">
    <name type="scientific">Ferrimicrobium acidiphilum</name>
    <dbReference type="NCBI Taxonomy" id="121039"/>
    <lineage>
        <taxon>Bacteria</taxon>
        <taxon>Bacillati</taxon>
        <taxon>Actinomycetota</taxon>
        <taxon>Acidimicrobiia</taxon>
        <taxon>Acidimicrobiales</taxon>
        <taxon>Acidimicrobiaceae</taxon>
        <taxon>Ferrimicrobium</taxon>
    </lineage>
</organism>
<comment type="caution">
    <text evidence="9">The sequence shown here is derived from an EMBL/GenBank/DDBJ whole genome shotgun (WGS) entry which is preliminary data.</text>
</comment>
<comment type="similarity">
    <text evidence="7">Belongs to the radical SAM superfamily. Anaerobic sulfatase-maturating enzyme family.</text>
</comment>
<dbReference type="InterPro" id="IPR058240">
    <property type="entry name" value="rSAM_sf"/>
</dbReference>
<evidence type="ECO:0000259" key="8">
    <source>
        <dbReference type="PROSITE" id="PS51918"/>
    </source>
</evidence>
<keyword evidence="4" id="KW-0479">Metal-binding</keyword>
<dbReference type="SFLD" id="SFLDF00285">
    <property type="entry name" value="anaerobic_Ser-type_sulfatase-m"/>
    <property type="match status" value="1"/>
</dbReference>
<dbReference type="NCBIfam" id="TIGR04085">
    <property type="entry name" value="rSAM_more_4Fe4S"/>
    <property type="match status" value="1"/>
</dbReference>
<dbReference type="PANTHER" id="PTHR43273">
    <property type="entry name" value="ANAEROBIC SULFATASE-MATURATING ENZYME HOMOLOG ASLB-RELATED"/>
    <property type="match status" value="1"/>
</dbReference>